<organism evidence="1 2">
    <name type="scientific">Candidatus Schekmanbacteria bacterium RBG_13_48_7</name>
    <dbReference type="NCBI Taxonomy" id="1817878"/>
    <lineage>
        <taxon>Bacteria</taxon>
        <taxon>Candidatus Schekmaniibacteriota</taxon>
    </lineage>
</organism>
<comment type="caution">
    <text evidence="1">The sequence shown here is derived from an EMBL/GenBank/DDBJ whole genome shotgun (WGS) entry which is preliminary data.</text>
</comment>
<evidence type="ECO:0000313" key="1">
    <source>
        <dbReference type="EMBL" id="OGL49804.1"/>
    </source>
</evidence>
<dbReference type="Proteomes" id="UP000179266">
    <property type="component" value="Unassembled WGS sequence"/>
</dbReference>
<reference evidence="1 2" key="1">
    <citation type="journal article" date="2016" name="Nat. Commun.">
        <title>Thousands of microbial genomes shed light on interconnected biogeochemical processes in an aquifer system.</title>
        <authorList>
            <person name="Anantharaman K."/>
            <person name="Brown C.T."/>
            <person name="Hug L.A."/>
            <person name="Sharon I."/>
            <person name="Castelle C.J."/>
            <person name="Probst A.J."/>
            <person name="Thomas B.C."/>
            <person name="Singh A."/>
            <person name="Wilkins M.J."/>
            <person name="Karaoz U."/>
            <person name="Brodie E.L."/>
            <person name="Williams K.H."/>
            <person name="Hubbard S.S."/>
            <person name="Banfield J.F."/>
        </authorList>
    </citation>
    <scope>NUCLEOTIDE SEQUENCE [LARGE SCALE GENOMIC DNA]</scope>
</reference>
<accession>A0A1F7S978</accession>
<gene>
    <name evidence="1" type="ORF">A2161_17775</name>
</gene>
<proteinExistence type="predicted"/>
<evidence type="ECO:0000313" key="2">
    <source>
        <dbReference type="Proteomes" id="UP000179266"/>
    </source>
</evidence>
<sequence>MRITGDEGGVRSLKVFYSKDKNGMLGYLQASKHRGVAYYRVTNSNRYLLYEIRCEAGDTFTVTKFQEGSLEPPP</sequence>
<protein>
    <submittedName>
        <fullName evidence="1">Uncharacterized protein</fullName>
    </submittedName>
</protein>
<name>A0A1F7S978_9BACT</name>
<dbReference type="AlphaFoldDB" id="A0A1F7S978"/>
<dbReference type="EMBL" id="MGDD01000012">
    <property type="protein sequence ID" value="OGL49804.1"/>
    <property type="molecule type" value="Genomic_DNA"/>
</dbReference>